<dbReference type="AlphaFoldDB" id="A0A1H5TXG0"/>
<dbReference type="PANTHER" id="PTHR43685">
    <property type="entry name" value="GLYCOSYLTRANSFERASE"/>
    <property type="match status" value="1"/>
</dbReference>
<gene>
    <name evidence="5" type="ORF">DV707_05705</name>
    <name evidence="6" type="ORF">SAMN04488133_0410</name>
</gene>
<dbReference type="EMBL" id="CP031311">
    <property type="protein sequence ID" value="QCC47210.1"/>
    <property type="molecule type" value="Genomic_DNA"/>
</dbReference>
<sequence>MISRISVIIPTFRRNESLEGALESVKNQTVSEENVEIFVVDGADGNAQHIAEDFGATYLSPTPDPGIAGCRQLGIDEADGKYIHFLDDDDTLTESAIESQVEAAEETGAEVVYGAIQWPDGRILQPNPEVQEDVLPQALAFEMAPCIPSTMLISAEALKRIPRMETLPSDDIAVNIELAQFAEYKFVNEVVAKRQPGEAGVGGEKEIVENRRKTITEYRDLYQEHPEAYRRATAATNLLAAQAEFRDHIWSLRAIWYGLCAAQNSPSIATTGYAIAAFFGRPGRDMARQIYSKYILDETNEGKIW</sequence>
<dbReference type="InterPro" id="IPR001173">
    <property type="entry name" value="Glyco_trans_2-like"/>
</dbReference>
<evidence type="ECO:0000313" key="8">
    <source>
        <dbReference type="Proteomes" id="UP000296733"/>
    </source>
</evidence>
<reference evidence="6 7" key="1">
    <citation type="submission" date="2016-10" db="EMBL/GenBank/DDBJ databases">
        <authorList>
            <person name="de Groot N.N."/>
        </authorList>
    </citation>
    <scope>NUCLEOTIDE SEQUENCE [LARGE SCALE GENOMIC DNA]</scope>
    <source>
        <strain evidence="6 7">CGMCC 1.10331</strain>
    </source>
</reference>
<dbReference type="Gene3D" id="3.90.550.10">
    <property type="entry name" value="Spore Coat Polysaccharide Biosynthesis Protein SpsA, Chain A"/>
    <property type="match status" value="1"/>
</dbReference>
<keyword evidence="2" id="KW-0328">Glycosyltransferase</keyword>
<evidence type="ECO:0000259" key="4">
    <source>
        <dbReference type="Pfam" id="PF00535"/>
    </source>
</evidence>
<dbReference type="SUPFAM" id="SSF53448">
    <property type="entry name" value="Nucleotide-diphospho-sugar transferases"/>
    <property type="match status" value="1"/>
</dbReference>
<organism evidence="6 7">
    <name type="scientific">Halobellus limi</name>
    <dbReference type="NCBI Taxonomy" id="699433"/>
    <lineage>
        <taxon>Archaea</taxon>
        <taxon>Methanobacteriati</taxon>
        <taxon>Methanobacteriota</taxon>
        <taxon>Stenosarchaea group</taxon>
        <taxon>Halobacteria</taxon>
        <taxon>Halobacteriales</taxon>
        <taxon>Haloferacaceae</taxon>
        <taxon>Halobellus</taxon>
    </lineage>
</organism>
<evidence type="ECO:0000313" key="7">
    <source>
        <dbReference type="Proteomes" id="UP000236740"/>
    </source>
</evidence>
<dbReference type="OrthoDB" id="324632at2157"/>
<protein>
    <submittedName>
        <fullName evidence="5">Glycosyltransferase family 2 protein</fullName>
    </submittedName>
    <submittedName>
        <fullName evidence="6">Glycosyltransferase involved in cell wall bisynthesis</fullName>
    </submittedName>
</protein>
<dbReference type="Pfam" id="PF00535">
    <property type="entry name" value="Glycos_transf_2"/>
    <property type="match status" value="1"/>
</dbReference>
<evidence type="ECO:0000313" key="5">
    <source>
        <dbReference type="EMBL" id="QCC47210.1"/>
    </source>
</evidence>
<accession>A0A1H5TXG0</accession>
<dbReference type="Proteomes" id="UP000296733">
    <property type="component" value="Chromosome"/>
</dbReference>
<evidence type="ECO:0000256" key="3">
    <source>
        <dbReference type="ARBA" id="ARBA00022679"/>
    </source>
</evidence>
<dbReference type="RefSeq" id="WP_103990190.1">
    <property type="nucleotide sequence ID" value="NZ_CP031311.1"/>
</dbReference>
<dbReference type="PANTHER" id="PTHR43685:SF5">
    <property type="entry name" value="GLYCOSYLTRANSFERASE EPSE-RELATED"/>
    <property type="match status" value="1"/>
</dbReference>
<keyword evidence="3 6" id="KW-0808">Transferase</keyword>
<reference evidence="5 8" key="2">
    <citation type="journal article" date="2019" name="Nat. Commun.">
        <title>A new type of DNA phosphorothioation-based antiviral system in archaea.</title>
        <authorList>
            <person name="Xiong L."/>
            <person name="Liu S."/>
            <person name="Chen S."/>
            <person name="Xiao Y."/>
            <person name="Zhu B."/>
            <person name="Gao Y."/>
            <person name="Zhang Y."/>
            <person name="Chen B."/>
            <person name="Luo J."/>
            <person name="Deng Z."/>
            <person name="Chen X."/>
            <person name="Wang L."/>
            <person name="Chen S."/>
        </authorList>
    </citation>
    <scope>NUCLEOTIDE SEQUENCE [LARGE SCALE GENOMIC DNA]</scope>
    <source>
        <strain evidence="5 8">CGMCC 1.10331</strain>
    </source>
</reference>
<evidence type="ECO:0000313" key="6">
    <source>
        <dbReference type="EMBL" id="SEF67486.1"/>
    </source>
</evidence>
<dbReference type="InterPro" id="IPR029044">
    <property type="entry name" value="Nucleotide-diphossugar_trans"/>
</dbReference>
<proteinExistence type="inferred from homology"/>
<dbReference type="GO" id="GO:0016757">
    <property type="term" value="F:glycosyltransferase activity"/>
    <property type="evidence" value="ECO:0007669"/>
    <property type="project" value="UniProtKB-KW"/>
</dbReference>
<dbReference type="InterPro" id="IPR050834">
    <property type="entry name" value="Glycosyltransf_2"/>
</dbReference>
<evidence type="ECO:0000256" key="1">
    <source>
        <dbReference type="ARBA" id="ARBA00006739"/>
    </source>
</evidence>
<dbReference type="EMBL" id="FNVN01000001">
    <property type="protein sequence ID" value="SEF67486.1"/>
    <property type="molecule type" value="Genomic_DNA"/>
</dbReference>
<comment type="similarity">
    <text evidence="1">Belongs to the glycosyltransferase 2 family.</text>
</comment>
<name>A0A1H5TXG0_9EURY</name>
<dbReference type="KEGG" id="hlm:DV707_05705"/>
<dbReference type="GeneID" id="39857562"/>
<dbReference type="CDD" id="cd00761">
    <property type="entry name" value="Glyco_tranf_GTA_type"/>
    <property type="match status" value="1"/>
</dbReference>
<keyword evidence="7" id="KW-1185">Reference proteome</keyword>
<dbReference type="Proteomes" id="UP000236740">
    <property type="component" value="Unassembled WGS sequence"/>
</dbReference>
<evidence type="ECO:0000256" key="2">
    <source>
        <dbReference type="ARBA" id="ARBA00022676"/>
    </source>
</evidence>
<feature type="domain" description="Glycosyltransferase 2-like" evidence="4">
    <location>
        <begin position="6"/>
        <end position="158"/>
    </location>
</feature>